<sequence>MSGRLGLSNILPGTLTLTLSRGGRLESFVFFAPALLLLLFMSMQLVRISSSSISSPDCLGLWARRPRRAVVIFRPLPCCLTLAHLCPVAHHEFCVYMVTCC</sequence>
<accession>A0A4Y2E0J5</accession>
<reference evidence="1 2" key="1">
    <citation type="journal article" date="2019" name="Sci. Rep.">
        <title>Orb-weaving spider Araneus ventricosus genome elucidates the spidroin gene catalogue.</title>
        <authorList>
            <person name="Kono N."/>
            <person name="Nakamura H."/>
            <person name="Ohtoshi R."/>
            <person name="Moran D.A.P."/>
            <person name="Shinohara A."/>
            <person name="Yoshida Y."/>
            <person name="Fujiwara M."/>
            <person name="Mori M."/>
            <person name="Tomita M."/>
            <person name="Arakawa K."/>
        </authorList>
    </citation>
    <scope>NUCLEOTIDE SEQUENCE [LARGE SCALE GENOMIC DNA]</scope>
</reference>
<evidence type="ECO:0000313" key="1">
    <source>
        <dbReference type="EMBL" id="GBM21849.1"/>
    </source>
</evidence>
<gene>
    <name evidence="1" type="ORF">AVEN_32840_1</name>
</gene>
<comment type="caution">
    <text evidence="1">The sequence shown here is derived from an EMBL/GenBank/DDBJ whole genome shotgun (WGS) entry which is preliminary data.</text>
</comment>
<keyword evidence="2" id="KW-1185">Reference proteome</keyword>
<dbReference type="Proteomes" id="UP000499080">
    <property type="component" value="Unassembled WGS sequence"/>
</dbReference>
<organism evidence="1 2">
    <name type="scientific">Araneus ventricosus</name>
    <name type="common">Orbweaver spider</name>
    <name type="synonym">Epeira ventricosa</name>
    <dbReference type="NCBI Taxonomy" id="182803"/>
    <lineage>
        <taxon>Eukaryota</taxon>
        <taxon>Metazoa</taxon>
        <taxon>Ecdysozoa</taxon>
        <taxon>Arthropoda</taxon>
        <taxon>Chelicerata</taxon>
        <taxon>Arachnida</taxon>
        <taxon>Araneae</taxon>
        <taxon>Araneomorphae</taxon>
        <taxon>Entelegynae</taxon>
        <taxon>Araneoidea</taxon>
        <taxon>Araneidae</taxon>
        <taxon>Araneus</taxon>
    </lineage>
</organism>
<proteinExistence type="predicted"/>
<evidence type="ECO:0000313" key="2">
    <source>
        <dbReference type="Proteomes" id="UP000499080"/>
    </source>
</evidence>
<name>A0A4Y2E0J5_ARAVE</name>
<dbReference type="EMBL" id="BGPR01000468">
    <property type="protein sequence ID" value="GBM21849.1"/>
    <property type="molecule type" value="Genomic_DNA"/>
</dbReference>
<dbReference type="AlphaFoldDB" id="A0A4Y2E0J5"/>
<protein>
    <submittedName>
        <fullName evidence="1">Uncharacterized protein</fullName>
    </submittedName>
</protein>